<protein>
    <submittedName>
        <fullName evidence="1">Uncharacterized protein</fullName>
    </submittedName>
</protein>
<evidence type="ECO:0000313" key="2">
    <source>
        <dbReference type="Proteomes" id="UP000614216"/>
    </source>
</evidence>
<accession>A0A937G4H8</accession>
<dbReference type="EMBL" id="JAEUGD010000060">
    <property type="protein sequence ID" value="MBL6448286.1"/>
    <property type="molecule type" value="Genomic_DNA"/>
</dbReference>
<organism evidence="1 2">
    <name type="scientific">Fulvivirga marina</name>
    <dbReference type="NCBI Taxonomy" id="2494733"/>
    <lineage>
        <taxon>Bacteria</taxon>
        <taxon>Pseudomonadati</taxon>
        <taxon>Bacteroidota</taxon>
        <taxon>Cytophagia</taxon>
        <taxon>Cytophagales</taxon>
        <taxon>Fulvivirgaceae</taxon>
        <taxon>Fulvivirga</taxon>
    </lineage>
</organism>
<sequence>MVTFPHVLEERIQKHNELYNTDFKIIETIYDDVPFCVIEMSGNDLSQIFDLGYGLAILENVKKEQGKLDW</sequence>
<name>A0A937G4H8_9BACT</name>
<evidence type="ECO:0000313" key="1">
    <source>
        <dbReference type="EMBL" id="MBL6448286.1"/>
    </source>
</evidence>
<keyword evidence="2" id="KW-1185">Reference proteome</keyword>
<dbReference type="RefSeq" id="WP_202857827.1">
    <property type="nucleotide sequence ID" value="NZ_JAEUGD010000060.1"/>
</dbReference>
<dbReference type="Proteomes" id="UP000614216">
    <property type="component" value="Unassembled WGS sequence"/>
</dbReference>
<gene>
    <name evidence="1" type="ORF">JMN32_18370</name>
</gene>
<reference evidence="1" key="1">
    <citation type="submission" date="2021-01" db="EMBL/GenBank/DDBJ databases">
        <title>Fulvivirga kasyanovii gen. nov., sp nov., a novel member of the phylum Bacteroidetes isolated from seawater in a mussel farm.</title>
        <authorList>
            <person name="Zhao L.-H."/>
            <person name="Wang Z.-J."/>
        </authorList>
    </citation>
    <scope>NUCLEOTIDE SEQUENCE</scope>
    <source>
        <strain evidence="1">29W222</strain>
    </source>
</reference>
<proteinExistence type="predicted"/>
<comment type="caution">
    <text evidence="1">The sequence shown here is derived from an EMBL/GenBank/DDBJ whole genome shotgun (WGS) entry which is preliminary data.</text>
</comment>
<dbReference type="AlphaFoldDB" id="A0A937G4H8"/>